<feature type="domain" description="Nitrite/sulphite reductase 4Fe-4S" evidence="14">
    <location>
        <begin position="169"/>
        <end position="321"/>
    </location>
</feature>
<dbReference type="RefSeq" id="WP_337889552.1">
    <property type="nucleotide sequence ID" value="NZ_JBAHVI010000002.1"/>
</dbReference>
<dbReference type="PANTHER" id="PTHR32439">
    <property type="entry name" value="FERREDOXIN--NITRITE REDUCTASE, CHLOROPLASTIC"/>
    <property type="match status" value="1"/>
</dbReference>
<keyword evidence="6" id="KW-0349">Heme</keyword>
<dbReference type="Gene3D" id="3.90.480.20">
    <property type="match status" value="1"/>
</dbReference>
<feature type="domain" description="Nitrite/sulphite reductase 4Fe-4S" evidence="14">
    <location>
        <begin position="420"/>
        <end position="558"/>
    </location>
</feature>
<dbReference type="InterPro" id="IPR006066">
    <property type="entry name" value="NO2/SO3_Rdtase_FeS/sirohaem_BS"/>
</dbReference>
<keyword evidence="10" id="KW-0408">Iron</keyword>
<comment type="function">
    <text evidence="2">Catalyzes the reduction of sulfite to sulfide, a step in the biosynthesis of sulfur-containing amino acids and cofactors.</text>
</comment>
<name>A0ABU8NUZ4_9CORY</name>
<dbReference type="Proteomes" id="UP001359781">
    <property type="component" value="Unassembled WGS sequence"/>
</dbReference>
<keyword evidence="11" id="KW-0411">Iron-sulfur</keyword>
<dbReference type="Pfam" id="PF03460">
    <property type="entry name" value="NIR_SIR_ferr"/>
    <property type="match status" value="2"/>
</dbReference>
<organism evidence="16 17">
    <name type="scientific">Corynebacterium mastitidis</name>
    <dbReference type="NCBI Taxonomy" id="161890"/>
    <lineage>
        <taxon>Bacteria</taxon>
        <taxon>Bacillati</taxon>
        <taxon>Actinomycetota</taxon>
        <taxon>Actinomycetes</taxon>
        <taxon>Mycobacteriales</taxon>
        <taxon>Corynebacteriaceae</taxon>
        <taxon>Corynebacterium</taxon>
    </lineage>
</organism>
<keyword evidence="9 16" id="KW-0560">Oxidoreductase</keyword>
<keyword evidence="17" id="KW-1185">Reference proteome</keyword>
<feature type="region of interest" description="Disordered" evidence="13">
    <location>
        <begin position="1"/>
        <end position="32"/>
    </location>
</feature>
<comment type="caution">
    <text evidence="16">The sequence shown here is derived from an EMBL/GenBank/DDBJ whole genome shotgun (WGS) entry which is preliminary data.</text>
</comment>
<keyword evidence="8" id="KW-0883">Thioether bond</keyword>
<evidence type="ECO:0000256" key="8">
    <source>
        <dbReference type="ARBA" id="ARBA00022784"/>
    </source>
</evidence>
<comment type="catalytic activity">
    <reaction evidence="12">
        <text>hydrogen sulfide + 6 oxidized [2Fe-2S]-[ferredoxin] + 3 H2O = sulfite + 6 reduced [2Fe-2S]-[ferredoxin] + 7 H(+)</text>
        <dbReference type="Rhea" id="RHEA:23132"/>
        <dbReference type="Rhea" id="RHEA-COMP:10000"/>
        <dbReference type="Rhea" id="RHEA-COMP:10001"/>
        <dbReference type="ChEBI" id="CHEBI:15377"/>
        <dbReference type="ChEBI" id="CHEBI:15378"/>
        <dbReference type="ChEBI" id="CHEBI:17359"/>
        <dbReference type="ChEBI" id="CHEBI:29919"/>
        <dbReference type="ChEBI" id="CHEBI:33737"/>
        <dbReference type="ChEBI" id="CHEBI:33738"/>
        <dbReference type="EC" id="1.8.7.1"/>
    </reaction>
</comment>
<evidence type="ECO:0000313" key="16">
    <source>
        <dbReference type="EMBL" id="MEJ4098801.1"/>
    </source>
</evidence>
<reference evidence="16 17" key="1">
    <citation type="submission" date="2024-02" db="EMBL/GenBank/DDBJ databases">
        <title>Whole genome sequencing and characterization of Corynebacterium isolated from the ocular surface of dry eye disease sufferers.</title>
        <authorList>
            <person name="Naqvi M."/>
        </authorList>
    </citation>
    <scope>NUCLEOTIDE SEQUENCE [LARGE SCALE GENOMIC DNA]</scope>
    <source>
        <strain evidence="16 17">PCRF</strain>
    </source>
</reference>
<evidence type="ECO:0000256" key="13">
    <source>
        <dbReference type="SAM" id="MobiDB-lite"/>
    </source>
</evidence>
<evidence type="ECO:0000256" key="9">
    <source>
        <dbReference type="ARBA" id="ARBA00023002"/>
    </source>
</evidence>
<dbReference type="PRINTS" id="PR00397">
    <property type="entry name" value="SIROHAEM"/>
</dbReference>
<comment type="cofactor">
    <cofactor evidence="1">
        <name>[4Fe-4S] cluster</name>
        <dbReference type="ChEBI" id="CHEBI:49883"/>
    </cofactor>
</comment>
<dbReference type="InterPro" id="IPR006067">
    <property type="entry name" value="NO2/SO3_Rdtase_4Fe4S_dom"/>
</dbReference>
<protein>
    <recommendedName>
        <fullName evidence="4">assimilatory sulfite reductase (ferredoxin)</fullName>
        <ecNumber evidence="4">1.8.7.1</ecNumber>
    </recommendedName>
</protein>
<dbReference type="PROSITE" id="PS00365">
    <property type="entry name" value="NIR_SIR"/>
    <property type="match status" value="1"/>
</dbReference>
<accession>A0ABU8NUZ4</accession>
<feature type="domain" description="Nitrite/Sulfite reductase ferredoxin-like" evidence="15">
    <location>
        <begin position="98"/>
        <end position="159"/>
    </location>
</feature>
<dbReference type="EMBL" id="JBAHVJ010000001">
    <property type="protein sequence ID" value="MEJ4098801.1"/>
    <property type="molecule type" value="Genomic_DNA"/>
</dbReference>
<sequence length="560" mass="62623">MAPTTATRPARPRRAPKPEGQWKIDGRAPLNDDERIKQEEQALAVRQRVIDVYSQQGFDSIPPEDIAPRFKWLGIYTQRRQDLGGEHTGQLDNSELQDKYFMMRVRFDGGQATPERLRAVGEISRDYARGTADFTDRQNIQLHWIRIEDVPAIWDKLDAVGLSTLMGCGDVPRVILGSPVAGVAAEEIIDATPAIEEIVRRYVRSEEFSNLPRKFKTAISGHARQDVTHEIQDVSFVASVHPEHGPGFECFVGGGLSTNPMLAQPLGAWIPLEEVPQVWAGVARIFRDYGFRRLRNRARLKFLVAQWGVEKFREVLEREYLGYRLIDGPEVATNPGNRDHIGAHPQKDGLFYLGVKPTVGHTTGEQLIAVAEVAERFGITRIRTTVDKELLFLDVPREKLAELAAALDEVGLYSAPSEFRRGIISCTGLEFCKLAHVTTKARAIALVDELEERLGDVDVPLKISLNGCPNSCARTQVSDIGLKGQTVTDAEGNRVEGFQVHLGGSMSLDPNFGRKLKGHKVLAEEVGDYVVRVVTAFKEQRREGEQFRHWVVRADEEALK</sequence>
<evidence type="ECO:0000259" key="14">
    <source>
        <dbReference type="Pfam" id="PF01077"/>
    </source>
</evidence>
<dbReference type="GO" id="GO:0050311">
    <property type="term" value="F:sulfite reductase (ferredoxin) activity"/>
    <property type="evidence" value="ECO:0007669"/>
    <property type="project" value="UniProtKB-EC"/>
</dbReference>
<evidence type="ECO:0000313" key="17">
    <source>
        <dbReference type="Proteomes" id="UP001359781"/>
    </source>
</evidence>
<evidence type="ECO:0000256" key="3">
    <source>
        <dbReference type="ARBA" id="ARBA00010429"/>
    </source>
</evidence>
<keyword evidence="5" id="KW-0004">4Fe-4S</keyword>
<dbReference type="Gene3D" id="3.30.413.10">
    <property type="entry name" value="Sulfite Reductase Hemoprotein, domain 1"/>
    <property type="match status" value="2"/>
</dbReference>
<dbReference type="InterPro" id="IPR045854">
    <property type="entry name" value="NO2/SO3_Rdtase_4Fe4S_sf"/>
</dbReference>
<dbReference type="SUPFAM" id="SSF55124">
    <property type="entry name" value="Nitrite/Sulfite reductase N-terminal domain-like"/>
    <property type="match status" value="2"/>
</dbReference>
<keyword evidence="7" id="KW-0479">Metal-binding</keyword>
<dbReference type="InterPro" id="IPR036136">
    <property type="entry name" value="Nit/Sulf_reduc_fer-like_dom_sf"/>
</dbReference>
<dbReference type="SUPFAM" id="SSF56014">
    <property type="entry name" value="Nitrite and sulphite reductase 4Fe-4S domain-like"/>
    <property type="match status" value="2"/>
</dbReference>
<comment type="similarity">
    <text evidence="3">Belongs to the nitrite and sulfite reductase 4Fe-4S domain family.</text>
</comment>
<dbReference type="InterPro" id="IPR051329">
    <property type="entry name" value="NIR_SIR_4Fe-4S"/>
</dbReference>
<dbReference type="EC" id="1.8.7.1" evidence="4"/>
<evidence type="ECO:0000256" key="1">
    <source>
        <dbReference type="ARBA" id="ARBA00001966"/>
    </source>
</evidence>
<dbReference type="Pfam" id="PF01077">
    <property type="entry name" value="NIR_SIR"/>
    <property type="match status" value="2"/>
</dbReference>
<dbReference type="PANTHER" id="PTHR32439:SF0">
    <property type="entry name" value="FERREDOXIN--NITRITE REDUCTASE, CHLOROPLASTIC"/>
    <property type="match status" value="1"/>
</dbReference>
<evidence type="ECO:0000256" key="12">
    <source>
        <dbReference type="ARBA" id="ARBA00049518"/>
    </source>
</evidence>
<feature type="domain" description="Nitrite/Sulfite reductase ferredoxin-like" evidence="15">
    <location>
        <begin position="344"/>
        <end position="410"/>
    </location>
</feature>
<evidence type="ECO:0000256" key="2">
    <source>
        <dbReference type="ARBA" id="ARBA00003247"/>
    </source>
</evidence>
<feature type="compositionally biased region" description="Basic and acidic residues" evidence="13">
    <location>
        <begin position="16"/>
        <end position="32"/>
    </location>
</feature>
<proteinExistence type="inferred from homology"/>
<evidence type="ECO:0000259" key="15">
    <source>
        <dbReference type="Pfam" id="PF03460"/>
    </source>
</evidence>
<gene>
    <name evidence="16" type="ORF">V5S96_00245</name>
</gene>
<evidence type="ECO:0000256" key="10">
    <source>
        <dbReference type="ARBA" id="ARBA00023004"/>
    </source>
</evidence>
<evidence type="ECO:0000256" key="7">
    <source>
        <dbReference type="ARBA" id="ARBA00022723"/>
    </source>
</evidence>
<dbReference type="InterPro" id="IPR005117">
    <property type="entry name" value="NiRdtase/SiRdtase_haem-b_fer"/>
</dbReference>
<evidence type="ECO:0000256" key="5">
    <source>
        <dbReference type="ARBA" id="ARBA00022485"/>
    </source>
</evidence>
<evidence type="ECO:0000256" key="6">
    <source>
        <dbReference type="ARBA" id="ARBA00022617"/>
    </source>
</evidence>
<evidence type="ECO:0000256" key="11">
    <source>
        <dbReference type="ARBA" id="ARBA00023014"/>
    </source>
</evidence>
<evidence type="ECO:0000256" key="4">
    <source>
        <dbReference type="ARBA" id="ARBA00012353"/>
    </source>
</evidence>